<sequence>MRVKHKEATWQEINDFQAKLLHQKVNSMN</sequence>
<reference evidence="1 2" key="1">
    <citation type="journal article" date="2013" name="Genome Announc.">
        <title>Draft Genome Sequence of the Psychrophilic and Alkaliphilic Rhodonellum psychrophilum Strain GCM71T.</title>
        <authorList>
            <person name="Hauptmann A.L."/>
            <person name="Glaring M.A."/>
            <person name="Hallin P.F."/>
            <person name="Prieme A."/>
            <person name="Stougaard P."/>
        </authorList>
    </citation>
    <scope>NUCLEOTIDE SEQUENCE [LARGE SCALE GENOMIC DNA]</scope>
    <source>
        <strain evidence="1 2">GCM71</strain>
    </source>
</reference>
<name>U5C205_9BACT</name>
<accession>U5C205</accession>
<protein>
    <submittedName>
        <fullName evidence="1">Uncharacterized protein</fullName>
    </submittedName>
</protein>
<evidence type="ECO:0000313" key="1">
    <source>
        <dbReference type="EMBL" id="ERM83824.1"/>
    </source>
</evidence>
<dbReference type="AlphaFoldDB" id="U5C205"/>
<dbReference type="EMBL" id="AWXR01000009">
    <property type="protein sequence ID" value="ERM83824.1"/>
    <property type="molecule type" value="Genomic_DNA"/>
</dbReference>
<evidence type="ECO:0000313" key="2">
    <source>
        <dbReference type="Proteomes" id="UP000016843"/>
    </source>
</evidence>
<keyword evidence="2" id="KW-1185">Reference proteome</keyword>
<dbReference type="Proteomes" id="UP000016843">
    <property type="component" value="Unassembled WGS sequence"/>
</dbReference>
<gene>
    <name evidence="1" type="ORF">P872_02060</name>
</gene>
<comment type="caution">
    <text evidence="1">The sequence shown here is derived from an EMBL/GenBank/DDBJ whole genome shotgun (WGS) entry which is preliminary data.</text>
</comment>
<proteinExistence type="predicted"/>
<organism evidence="1 2">
    <name type="scientific">Rhodonellum psychrophilum GCM71 = DSM 17998</name>
    <dbReference type="NCBI Taxonomy" id="1123057"/>
    <lineage>
        <taxon>Bacteria</taxon>
        <taxon>Pseudomonadati</taxon>
        <taxon>Bacteroidota</taxon>
        <taxon>Cytophagia</taxon>
        <taxon>Cytophagales</taxon>
        <taxon>Cytophagaceae</taxon>
        <taxon>Rhodonellum</taxon>
    </lineage>
</organism>